<evidence type="ECO:0000256" key="1">
    <source>
        <dbReference type="ARBA" id="ARBA00010982"/>
    </source>
</evidence>
<dbReference type="FunFam" id="3.40.47.10:FF:000010">
    <property type="entry name" value="Acetyl-CoA acetyltransferase (Thiolase)"/>
    <property type="match status" value="1"/>
</dbReference>
<dbReference type="NCBIfam" id="TIGR01930">
    <property type="entry name" value="AcCoA-C-Actrans"/>
    <property type="match status" value="1"/>
</dbReference>
<dbReference type="GO" id="GO:0003985">
    <property type="term" value="F:acetyl-CoA C-acetyltransferase activity"/>
    <property type="evidence" value="ECO:0007669"/>
    <property type="project" value="UniProtKB-EC"/>
</dbReference>
<evidence type="ECO:0000256" key="5">
    <source>
        <dbReference type="ARBA" id="ARBA00030755"/>
    </source>
</evidence>
<comment type="caution">
    <text evidence="10">The sequence shown here is derived from an EMBL/GenBank/DDBJ whole genome shotgun (WGS) entry which is preliminary data.</text>
</comment>
<dbReference type="InterPro" id="IPR020616">
    <property type="entry name" value="Thiolase_N"/>
</dbReference>
<feature type="domain" description="Thiolase N-terminal" evidence="8">
    <location>
        <begin position="6"/>
        <end position="253"/>
    </location>
</feature>
<evidence type="ECO:0000259" key="8">
    <source>
        <dbReference type="Pfam" id="PF00108"/>
    </source>
</evidence>
<feature type="active site" description="Acyl-thioester intermediate" evidence="6">
    <location>
        <position position="90"/>
    </location>
</feature>
<dbReference type="InterPro" id="IPR002155">
    <property type="entry name" value="Thiolase"/>
</dbReference>
<feature type="domain" description="Thiolase C-terminal" evidence="9">
    <location>
        <begin position="261"/>
        <end position="382"/>
    </location>
</feature>
<evidence type="ECO:0000256" key="7">
    <source>
        <dbReference type="RuleBase" id="RU003557"/>
    </source>
</evidence>
<dbReference type="InterPro" id="IPR020610">
    <property type="entry name" value="Thiolase_AS"/>
</dbReference>
<dbReference type="Pfam" id="PF02803">
    <property type="entry name" value="Thiolase_C"/>
    <property type="match status" value="1"/>
</dbReference>
<dbReference type="Pfam" id="PF00108">
    <property type="entry name" value="Thiolase_N"/>
    <property type="match status" value="1"/>
</dbReference>
<keyword evidence="3 7" id="KW-0808">Transferase</keyword>
<gene>
    <name evidence="10" type="ORF">DS832_09145</name>
</gene>
<dbReference type="PIRSF" id="PIRSF000429">
    <property type="entry name" value="Ac-CoA_Ac_transf"/>
    <property type="match status" value="1"/>
</dbReference>
<dbReference type="PANTHER" id="PTHR18919">
    <property type="entry name" value="ACETYL-COA C-ACYLTRANSFERASE"/>
    <property type="match status" value="1"/>
</dbReference>
<sequence length="385" mass="41413">MTAQQVVIVAAYRSPTGKFWGQLQPLNSVQLASQLVKQILNRVAINSQMIDQVILGNVLATGAGQNIARQVQLNAGLDQSKTAMTINQVCGSGLKAIRLAQAALVMGDAQAAIAGGVESMSNAPAFAARISKNNFANEWQDSLQEDGLKDAFGHYAMGVTAENLAQKFHITRQQQDKYAWQSQQRAAFAQEQGWFNDEIIPVSNSNYDEHVRSNSTLESLAKLKPVYQTQGSVTAGNSSPLSDGASALILMTKKQAQKLQLQPLAQIVGYQEVGYRPDLMGYTPVIAIQSLLAQTHQQVSDIDLFEVNEAFAAQALVVQQELGIDNQHYNISGGALALGHALGSSGSRIVTTLVHNLKRTRQQYGIAALCIGGGQAIALEVENLQ</sequence>
<comment type="similarity">
    <text evidence="1 7">Belongs to the thiolase-like superfamily. Thiolase family.</text>
</comment>
<feature type="active site" description="Proton acceptor" evidence="6">
    <location>
        <position position="340"/>
    </location>
</feature>
<evidence type="ECO:0000313" key="10">
    <source>
        <dbReference type="EMBL" id="RHW44296.1"/>
    </source>
</evidence>
<name>A0A3R6V5L5_9LACO</name>
<dbReference type="PANTHER" id="PTHR18919:SF107">
    <property type="entry name" value="ACETYL-COA ACETYLTRANSFERASE, CYTOSOLIC"/>
    <property type="match status" value="1"/>
</dbReference>
<dbReference type="PROSITE" id="PS00098">
    <property type="entry name" value="THIOLASE_1"/>
    <property type="match status" value="1"/>
</dbReference>
<feature type="active site" description="Proton acceptor" evidence="6">
    <location>
        <position position="370"/>
    </location>
</feature>
<organism evidence="10 11">
    <name type="scientific">Bombilactobacillus bombi</name>
    <dbReference type="NCBI Taxonomy" id="1303590"/>
    <lineage>
        <taxon>Bacteria</taxon>
        <taxon>Bacillati</taxon>
        <taxon>Bacillota</taxon>
        <taxon>Bacilli</taxon>
        <taxon>Lactobacillales</taxon>
        <taxon>Lactobacillaceae</taxon>
        <taxon>Bombilactobacillus</taxon>
    </lineage>
</organism>
<evidence type="ECO:0000259" key="9">
    <source>
        <dbReference type="Pfam" id="PF02803"/>
    </source>
</evidence>
<dbReference type="CDD" id="cd00751">
    <property type="entry name" value="thiolase"/>
    <property type="match status" value="1"/>
</dbReference>
<evidence type="ECO:0000256" key="6">
    <source>
        <dbReference type="PIRSR" id="PIRSR000429-1"/>
    </source>
</evidence>
<proteinExistence type="inferred from homology"/>
<dbReference type="Gene3D" id="3.40.47.10">
    <property type="match status" value="2"/>
</dbReference>
<dbReference type="AlphaFoldDB" id="A0A3R6V5L5"/>
<protein>
    <recommendedName>
        <fullName evidence="2">acetyl-CoA C-acetyltransferase</fullName>
        <ecNumber evidence="2">2.3.1.9</ecNumber>
    </recommendedName>
    <alternativeName>
        <fullName evidence="5">Acetoacetyl-CoA thiolase</fullName>
    </alternativeName>
</protein>
<evidence type="ECO:0000256" key="4">
    <source>
        <dbReference type="ARBA" id="ARBA00023315"/>
    </source>
</evidence>
<dbReference type="EMBL" id="QOCS01000034">
    <property type="protein sequence ID" value="RHW44296.1"/>
    <property type="molecule type" value="Genomic_DNA"/>
</dbReference>
<dbReference type="InterPro" id="IPR016039">
    <property type="entry name" value="Thiolase-like"/>
</dbReference>
<keyword evidence="4 7" id="KW-0012">Acyltransferase</keyword>
<dbReference type="PROSITE" id="PS00099">
    <property type="entry name" value="THIOLASE_3"/>
    <property type="match status" value="1"/>
</dbReference>
<dbReference type="InterPro" id="IPR020617">
    <property type="entry name" value="Thiolase_C"/>
</dbReference>
<evidence type="ECO:0000313" key="11">
    <source>
        <dbReference type="Proteomes" id="UP000284822"/>
    </source>
</evidence>
<evidence type="ECO:0000256" key="2">
    <source>
        <dbReference type="ARBA" id="ARBA00012705"/>
    </source>
</evidence>
<accession>A0A3R6V5L5</accession>
<evidence type="ECO:0000256" key="3">
    <source>
        <dbReference type="ARBA" id="ARBA00022679"/>
    </source>
</evidence>
<dbReference type="Proteomes" id="UP000284822">
    <property type="component" value="Unassembled WGS sequence"/>
</dbReference>
<dbReference type="EC" id="2.3.1.9" evidence="2"/>
<dbReference type="RefSeq" id="WP_118911291.1">
    <property type="nucleotide sequence ID" value="NZ_QOCS01000034.1"/>
</dbReference>
<dbReference type="SUPFAM" id="SSF53901">
    <property type="entry name" value="Thiolase-like"/>
    <property type="match status" value="2"/>
</dbReference>
<reference evidence="10 11" key="1">
    <citation type="submission" date="2018-07" db="EMBL/GenBank/DDBJ databases">
        <title>Genome sequences of six Lactobacillus spp. isolated from bumble bee guts.</title>
        <authorList>
            <person name="Motta E.V.S."/>
            <person name="Moran N.A."/>
        </authorList>
    </citation>
    <scope>NUCLEOTIDE SEQUENCE [LARGE SCALE GENOMIC DNA]</scope>
    <source>
        <strain evidence="10 11">LV-8.1</strain>
    </source>
</reference>
<dbReference type="InterPro" id="IPR020615">
    <property type="entry name" value="Thiolase_acyl_enz_int_AS"/>
</dbReference>